<dbReference type="PATRIC" id="fig|1423763.3.peg.1564"/>
<accession>A0A0R1UJL0</accession>
<name>A0A0R1UJL0_9LACO</name>
<keyword evidence="1" id="KW-0732">Signal</keyword>
<reference evidence="2 3" key="1">
    <citation type="journal article" date="2015" name="Genome Announc.">
        <title>Expanding the biotechnology potential of lactobacilli through comparative genomics of 213 strains and associated genera.</title>
        <authorList>
            <person name="Sun Z."/>
            <person name="Harris H.M."/>
            <person name="McCann A."/>
            <person name="Guo C."/>
            <person name="Argimon S."/>
            <person name="Zhang W."/>
            <person name="Yang X."/>
            <person name="Jeffery I.B."/>
            <person name="Cooney J.C."/>
            <person name="Kagawa T.F."/>
            <person name="Liu W."/>
            <person name="Song Y."/>
            <person name="Salvetti E."/>
            <person name="Wrobel A."/>
            <person name="Rasinkangas P."/>
            <person name="Parkhill J."/>
            <person name="Rea M.C."/>
            <person name="O'Sullivan O."/>
            <person name="Ritari J."/>
            <person name="Douillard F.P."/>
            <person name="Paul Ross R."/>
            <person name="Yang R."/>
            <person name="Briner A.E."/>
            <person name="Felis G.E."/>
            <person name="de Vos W.M."/>
            <person name="Barrangou R."/>
            <person name="Klaenhammer T.R."/>
            <person name="Caufield P.W."/>
            <person name="Cui Y."/>
            <person name="Zhang H."/>
            <person name="O'Toole P.W."/>
        </authorList>
    </citation>
    <scope>NUCLEOTIDE SEQUENCE [LARGE SCALE GENOMIC DNA]</scope>
    <source>
        <strain evidence="2 3">DSM 16043</strain>
    </source>
</reference>
<protein>
    <recommendedName>
        <fullName evidence="4">Surface layer protein A domain-containing protein</fullName>
    </recommendedName>
</protein>
<dbReference type="Proteomes" id="UP000051036">
    <property type="component" value="Unassembled WGS sequence"/>
</dbReference>
<feature type="chain" id="PRO_5038660586" description="Surface layer protein A domain-containing protein" evidence="1">
    <location>
        <begin position="23"/>
        <end position="176"/>
    </location>
</feature>
<dbReference type="EMBL" id="AZFM01000005">
    <property type="protein sequence ID" value="KRL90930.1"/>
    <property type="molecule type" value="Genomic_DNA"/>
</dbReference>
<evidence type="ECO:0008006" key="4">
    <source>
        <dbReference type="Google" id="ProtNLM"/>
    </source>
</evidence>
<evidence type="ECO:0000256" key="1">
    <source>
        <dbReference type="SAM" id="SignalP"/>
    </source>
</evidence>
<evidence type="ECO:0000313" key="2">
    <source>
        <dbReference type="EMBL" id="KRL90930.1"/>
    </source>
</evidence>
<dbReference type="AlphaFoldDB" id="A0A0R1UJL0"/>
<comment type="caution">
    <text evidence="2">The sequence shown here is derived from an EMBL/GenBank/DDBJ whole genome shotgun (WGS) entry which is preliminary data.</text>
</comment>
<proteinExistence type="predicted"/>
<sequence>MIIMKKKIIFTIAVFASLFAFGYKDNVQAASYGRIGHVVTPANMRGKWVYKGSALLGQKHDKLYKVRIGKHHVDGIKLYQADLAKTSKYARNYKKYHFIIDQTMTWGNASIFNKDGIQWLNVNGWTAGAGNGTSYGLVQKKVNGQDVTALAIGVGYKPFIAAYAYRVPSHHHDYDY</sequence>
<keyword evidence="3" id="KW-1185">Reference proteome</keyword>
<feature type="signal peptide" evidence="1">
    <location>
        <begin position="1"/>
        <end position="22"/>
    </location>
</feature>
<gene>
    <name evidence="2" type="ORF">FC46_GL001540</name>
</gene>
<organism evidence="2 3">
    <name type="scientific">Lactobacillus kalixensis DSM 16043</name>
    <dbReference type="NCBI Taxonomy" id="1423763"/>
    <lineage>
        <taxon>Bacteria</taxon>
        <taxon>Bacillati</taxon>
        <taxon>Bacillota</taxon>
        <taxon>Bacilli</taxon>
        <taxon>Lactobacillales</taxon>
        <taxon>Lactobacillaceae</taxon>
        <taxon>Lactobacillus</taxon>
    </lineage>
</organism>
<evidence type="ECO:0000313" key="3">
    <source>
        <dbReference type="Proteomes" id="UP000051036"/>
    </source>
</evidence>